<dbReference type="InterPro" id="IPR009003">
    <property type="entry name" value="Peptidase_S1_PA"/>
</dbReference>
<dbReference type="CDD" id="cd00190">
    <property type="entry name" value="Tryp_SPc"/>
    <property type="match status" value="1"/>
</dbReference>
<dbReference type="PANTHER" id="PTHR24252:SF8">
    <property type="entry name" value="ACROSIN"/>
    <property type="match status" value="1"/>
</dbReference>
<feature type="domain" description="Peptidase S1" evidence="10">
    <location>
        <begin position="49"/>
        <end position="283"/>
    </location>
</feature>
<dbReference type="PRINTS" id="PR00722">
    <property type="entry name" value="CHYMOTRYPSIN"/>
</dbReference>
<evidence type="ECO:0000256" key="2">
    <source>
        <dbReference type="ARBA" id="ARBA00012050"/>
    </source>
</evidence>
<dbReference type="Gene3D" id="2.40.10.10">
    <property type="entry name" value="Trypsin-like serine proteases"/>
    <property type="match status" value="2"/>
</dbReference>
<dbReference type="PROSITE" id="PS00134">
    <property type="entry name" value="TRYPSIN_HIS"/>
    <property type="match status" value="1"/>
</dbReference>
<evidence type="ECO:0000313" key="12">
    <source>
        <dbReference type="Proteomes" id="UP000694396"/>
    </source>
</evidence>
<dbReference type="AlphaFoldDB" id="A0A8C3XEW2"/>
<keyword evidence="9" id="KW-0732">Signal</keyword>
<sequence length="336" mass="36537">AMNWLGLLVLLTVAGLAHGIWENCGGICGLRPMVYEYEFMDHDENITRVVGGTDAKAGAWPWIVSLKHPGIPGTRHLCGGSLITADWVLTAAHCFDPVSMVYVVIGATQLTKPGPGAQLRRIKKLVLHEHYNKNDKSNDIALLQLSKPVDCSPYTQLACVADPTLSLSELQNCWVAGWGATTARGDDVLQEAKVQLIDLQLCNSSHWYAGKIHTHNLCAGYPQGNIDTCQGDSGGPLMCQEKDSDYFWVVGVTSWGRGCARAKRPGVYTSTQYFYDWILAQMGLTSRAHCSAQQVFPAAAIPDDPKASGSKSCSVPPTLLSTVQVDNRVDFNSMLK</sequence>
<dbReference type="Pfam" id="PF00089">
    <property type="entry name" value="Trypsin"/>
    <property type="match status" value="1"/>
</dbReference>
<dbReference type="InterPro" id="IPR043504">
    <property type="entry name" value="Peptidase_S1_PA_chymotrypsin"/>
</dbReference>
<keyword evidence="6 8" id="KW-0720">Serine protease</keyword>
<proteinExistence type="predicted"/>
<dbReference type="SUPFAM" id="SSF50494">
    <property type="entry name" value="Trypsin-like serine proteases"/>
    <property type="match status" value="1"/>
</dbReference>
<keyword evidence="7" id="KW-1015">Disulfide bond</keyword>
<dbReference type="SMART" id="SM00020">
    <property type="entry name" value="Tryp_SPc"/>
    <property type="match status" value="1"/>
</dbReference>
<evidence type="ECO:0000256" key="7">
    <source>
        <dbReference type="ARBA" id="ARBA00023157"/>
    </source>
</evidence>
<dbReference type="PROSITE" id="PS50240">
    <property type="entry name" value="TRYPSIN_DOM"/>
    <property type="match status" value="1"/>
</dbReference>
<organism evidence="11 12">
    <name type="scientific">Cyanoderma ruficeps</name>
    <name type="common">rufous-capped babbler</name>
    <dbReference type="NCBI Taxonomy" id="181631"/>
    <lineage>
        <taxon>Eukaryota</taxon>
        <taxon>Metazoa</taxon>
        <taxon>Chordata</taxon>
        <taxon>Craniata</taxon>
        <taxon>Vertebrata</taxon>
        <taxon>Euteleostomi</taxon>
        <taxon>Archelosauria</taxon>
        <taxon>Archosauria</taxon>
        <taxon>Dinosauria</taxon>
        <taxon>Saurischia</taxon>
        <taxon>Theropoda</taxon>
        <taxon>Coelurosauria</taxon>
        <taxon>Aves</taxon>
        <taxon>Neognathae</taxon>
        <taxon>Neoaves</taxon>
        <taxon>Telluraves</taxon>
        <taxon>Australaves</taxon>
        <taxon>Passeriformes</taxon>
        <taxon>Sylvioidea</taxon>
        <taxon>Timaliidae</taxon>
        <taxon>Cyanoderma</taxon>
    </lineage>
</organism>
<evidence type="ECO:0000256" key="4">
    <source>
        <dbReference type="ARBA" id="ARBA00022670"/>
    </source>
</evidence>
<dbReference type="PROSITE" id="PS00135">
    <property type="entry name" value="TRYPSIN_SER"/>
    <property type="match status" value="1"/>
</dbReference>
<evidence type="ECO:0000256" key="6">
    <source>
        <dbReference type="ARBA" id="ARBA00022825"/>
    </source>
</evidence>
<dbReference type="GO" id="GO:0006508">
    <property type="term" value="P:proteolysis"/>
    <property type="evidence" value="ECO:0007669"/>
    <property type="project" value="UniProtKB-KW"/>
</dbReference>
<dbReference type="InterPro" id="IPR033116">
    <property type="entry name" value="TRYPSIN_SER"/>
</dbReference>
<evidence type="ECO:0000259" key="10">
    <source>
        <dbReference type="PROSITE" id="PS50240"/>
    </source>
</evidence>
<name>A0A8C3XEW2_9PASS</name>
<dbReference type="InterPro" id="IPR018114">
    <property type="entry name" value="TRYPSIN_HIS"/>
</dbReference>
<comment type="catalytic activity">
    <reaction evidence="1">
        <text>Preferential cleavage: Arg-|-Xaa, Lys-|-Xaa.</text>
        <dbReference type="EC" id="3.4.21.10"/>
    </reaction>
</comment>
<dbReference type="Proteomes" id="UP000694396">
    <property type="component" value="Unplaced"/>
</dbReference>
<evidence type="ECO:0000256" key="9">
    <source>
        <dbReference type="SAM" id="SignalP"/>
    </source>
</evidence>
<dbReference type="FunFam" id="2.40.10.10:FF:000003">
    <property type="entry name" value="Transmembrane serine protease 3"/>
    <property type="match status" value="1"/>
</dbReference>
<evidence type="ECO:0000313" key="11">
    <source>
        <dbReference type="Ensembl" id="ENSCRFP00000014735.1"/>
    </source>
</evidence>
<dbReference type="GO" id="GO:0004252">
    <property type="term" value="F:serine-type endopeptidase activity"/>
    <property type="evidence" value="ECO:0007669"/>
    <property type="project" value="InterPro"/>
</dbReference>
<dbReference type="Ensembl" id="ENSCRFT00000015258.1">
    <property type="protein sequence ID" value="ENSCRFP00000014735.1"/>
    <property type="gene ID" value="ENSCRFG00000011376.1"/>
</dbReference>
<reference evidence="11" key="2">
    <citation type="submission" date="2025-09" db="UniProtKB">
        <authorList>
            <consortium name="Ensembl"/>
        </authorList>
    </citation>
    <scope>IDENTIFICATION</scope>
</reference>
<feature type="chain" id="PRO_5034366662" description="Acrosin" evidence="9">
    <location>
        <begin position="20"/>
        <end position="336"/>
    </location>
</feature>
<accession>A0A8C3XEW2</accession>
<protein>
    <recommendedName>
        <fullName evidence="3">Acrosin</fullName>
        <ecNumber evidence="2">3.4.21.10</ecNumber>
    </recommendedName>
</protein>
<dbReference type="PANTHER" id="PTHR24252">
    <property type="entry name" value="ACROSIN-RELATED"/>
    <property type="match status" value="1"/>
</dbReference>
<dbReference type="EC" id="3.4.21.10" evidence="2"/>
<reference evidence="11" key="1">
    <citation type="submission" date="2025-08" db="UniProtKB">
        <authorList>
            <consortium name="Ensembl"/>
        </authorList>
    </citation>
    <scope>IDENTIFICATION</scope>
</reference>
<keyword evidence="5 8" id="KW-0378">Hydrolase</keyword>
<dbReference type="InterPro" id="IPR001254">
    <property type="entry name" value="Trypsin_dom"/>
</dbReference>
<keyword evidence="4 8" id="KW-0645">Protease</keyword>
<evidence type="ECO:0000256" key="8">
    <source>
        <dbReference type="RuleBase" id="RU363034"/>
    </source>
</evidence>
<keyword evidence="12" id="KW-1185">Reference proteome</keyword>
<evidence type="ECO:0000256" key="5">
    <source>
        <dbReference type="ARBA" id="ARBA00022801"/>
    </source>
</evidence>
<feature type="signal peptide" evidence="9">
    <location>
        <begin position="1"/>
        <end position="19"/>
    </location>
</feature>
<dbReference type="GO" id="GO:0007340">
    <property type="term" value="P:acrosome reaction"/>
    <property type="evidence" value="ECO:0007669"/>
    <property type="project" value="TreeGrafter"/>
</dbReference>
<evidence type="ECO:0000256" key="3">
    <source>
        <dbReference type="ARBA" id="ARBA00017161"/>
    </source>
</evidence>
<dbReference type="InterPro" id="IPR001314">
    <property type="entry name" value="Peptidase_S1A"/>
</dbReference>
<evidence type="ECO:0000256" key="1">
    <source>
        <dbReference type="ARBA" id="ARBA00001656"/>
    </source>
</evidence>